<evidence type="ECO:0000256" key="4">
    <source>
        <dbReference type="ARBA" id="ARBA00023304"/>
    </source>
</evidence>
<gene>
    <name evidence="9" type="ORF">AKJ40_03120</name>
</gene>
<organism evidence="9 10">
    <name type="scientific">candidate division MSBL1 archaeon SCGC-AAA259M10</name>
    <dbReference type="NCBI Taxonomy" id="1698270"/>
    <lineage>
        <taxon>Archaea</taxon>
        <taxon>Methanobacteriati</taxon>
        <taxon>Methanobacteriota</taxon>
        <taxon>candidate division MSBL1</taxon>
    </lineage>
</organism>
<reference evidence="9 10" key="1">
    <citation type="journal article" date="2016" name="Sci. Rep.">
        <title>Metabolic traits of an uncultured archaeal lineage -MSBL1- from brine pools of the Red Sea.</title>
        <authorList>
            <person name="Mwirichia R."/>
            <person name="Alam I."/>
            <person name="Rashid M."/>
            <person name="Vinu M."/>
            <person name="Ba-Alawi W."/>
            <person name="Anthony Kamau A."/>
            <person name="Kamanda Ngugi D."/>
            <person name="Goker M."/>
            <person name="Klenk H.P."/>
            <person name="Bajic V."/>
            <person name="Stingl U."/>
        </authorList>
    </citation>
    <scope>NUCLEOTIDE SEQUENCE [LARGE SCALE GENOMIC DNA]</scope>
    <source>
        <strain evidence="9">SCGC-AAA259M10</strain>
    </source>
</reference>
<protein>
    <submittedName>
        <fullName evidence="9">Citramalate synthase</fullName>
    </submittedName>
</protein>
<keyword evidence="2" id="KW-0028">Amino-acid biosynthesis</keyword>
<dbReference type="PROSITE" id="PS00815">
    <property type="entry name" value="AIPM_HOMOCIT_SYNTH_1"/>
    <property type="match status" value="1"/>
</dbReference>
<evidence type="ECO:0000256" key="3">
    <source>
        <dbReference type="ARBA" id="ARBA00022679"/>
    </source>
</evidence>
<keyword evidence="10" id="KW-1185">Reference proteome</keyword>
<evidence type="ECO:0000256" key="6">
    <source>
        <dbReference type="RuleBase" id="RU003523"/>
    </source>
</evidence>
<dbReference type="SMART" id="SM00917">
    <property type="entry name" value="LeuA_dimer"/>
    <property type="match status" value="1"/>
</dbReference>
<dbReference type="GO" id="GO:0009098">
    <property type="term" value="P:L-leucine biosynthetic process"/>
    <property type="evidence" value="ECO:0007669"/>
    <property type="project" value="InterPro"/>
</dbReference>
<dbReference type="EMBL" id="LHXU01000049">
    <property type="protein sequence ID" value="KXA99454.1"/>
    <property type="molecule type" value="Genomic_DNA"/>
</dbReference>
<dbReference type="NCBIfam" id="TIGR02090">
    <property type="entry name" value="LEU1_arch"/>
    <property type="match status" value="1"/>
</dbReference>
<comment type="caution">
    <text evidence="9">The sequence shown here is derived from an EMBL/GenBank/DDBJ whole genome shotgun (WGS) entry which is preliminary data.</text>
</comment>
<comment type="similarity">
    <text evidence="1 6">Belongs to the alpha-IPM synthase/homocitrate synthase family.</text>
</comment>
<evidence type="ECO:0000313" key="10">
    <source>
        <dbReference type="Proteomes" id="UP000070341"/>
    </source>
</evidence>
<dbReference type="InterPro" id="IPR013785">
    <property type="entry name" value="Aldolase_TIM"/>
</dbReference>
<evidence type="ECO:0000256" key="7">
    <source>
        <dbReference type="SAM" id="Coils"/>
    </source>
</evidence>
<accession>A0A133UZ43</accession>
<keyword evidence="4" id="KW-0100">Branched-chain amino acid biosynthesis</keyword>
<sequence length="525" mass="56558">MGVDVDDKGYMDRFMESYKGTLDVPDQVKIFDTTLRDGEQTPGVSFAPDQKLRVARQLDELRVDVIEAGFPVVSEGEEISVKKVAEEGLDAEICGLARTSVEDIKKVIDCGADSVHIFIATSDLHLEKKLDLTREEALRDAVGAVEWAKDHGILVEFSAEDATRTNLDYLKEVYNAVDEAGADRINIPDTVGVAVPAAIQNLAREVREEVRAPISIHCHDDFGLATSNSVAAVGVGAEQVQVAVNGLGERAGNASLEEVVMALRSLYGIRPKIRTEALAKTSNLLERLTGINVPSNKAIVGDNAFTHEAGIHVHGILESPGTYEVLSPELVGHHRRFALGKHAGKKSVKNQLEEMEVEAADGQVDEVTRRVKELGDKGKKITDADLRAIAESIIETLPQEEEAVQLKEATVATGSTVTPTSSVRLVVEGEEKIGSAIGVGPVDAAINALRSLTGEIAELRLKEYHLDAITGGSDALADVTIKLEDAQNNLYISKGIREDVVLASVEAMVNGINRYFASRETDESG</sequence>
<dbReference type="Gene3D" id="3.20.20.70">
    <property type="entry name" value="Aldolase class I"/>
    <property type="match status" value="1"/>
</dbReference>
<dbReference type="AlphaFoldDB" id="A0A133UZ43"/>
<dbReference type="Pfam" id="PF22617">
    <property type="entry name" value="HCS_D2"/>
    <property type="match status" value="1"/>
</dbReference>
<dbReference type="NCBIfam" id="NF002085">
    <property type="entry name" value="PRK00915.1-2"/>
    <property type="match status" value="1"/>
</dbReference>
<dbReference type="CDD" id="cd07940">
    <property type="entry name" value="DRE_TIM_IPMS"/>
    <property type="match status" value="1"/>
</dbReference>
<dbReference type="InterPro" id="IPR002034">
    <property type="entry name" value="AIPM/Hcit_synth_CS"/>
</dbReference>
<proteinExistence type="inferred from homology"/>
<dbReference type="InterPro" id="IPR036230">
    <property type="entry name" value="LeuA_allosteric_dom_sf"/>
</dbReference>
<dbReference type="Gene3D" id="1.10.238.260">
    <property type="match status" value="1"/>
</dbReference>
<dbReference type="NCBIfam" id="NF002086">
    <property type="entry name" value="PRK00915.1-3"/>
    <property type="match status" value="1"/>
</dbReference>
<evidence type="ECO:0000256" key="2">
    <source>
        <dbReference type="ARBA" id="ARBA00022605"/>
    </source>
</evidence>
<dbReference type="PANTHER" id="PTHR42880">
    <property type="entry name" value="HOMOCITRATE SYNTHASE"/>
    <property type="match status" value="1"/>
</dbReference>
<name>A0A133UZ43_9EURY</name>
<dbReference type="PANTHER" id="PTHR42880:SF2">
    <property type="entry name" value="(R)-CITRAMALATE SYNTHASE CIMA"/>
    <property type="match status" value="1"/>
</dbReference>
<evidence type="ECO:0000256" key="1">
    <source>
        <dbReference type="ARBA" id="ARBA00006154"/>
    </source>
</evidence>
<dbReference type="GO" id="GO:0003852">
    <property type="term" value="F:2-isopropylmalate synthase activity"/>
    <property type="evidence" value="ECO:0007669"/>
    <property type="project" value="InterPro"/>
</dbReference>
<dbReference type="PATRIC" id="fig|1698270.3.peg.761"/>
<dbReference type="SUPFAM" id="SSF51569">
    <property type="entry name" value="Aldolase"/>
    <property type="match status" value="1"/>
</dbReference>
<dbReference type="Proteomes" id="UP000070341">
    <property type="component" value="Unassembled WGS sequence"/>
</dbReference>
<dbReference type="InterPro" id="IPR000891">
    <property type="entry name" value="PYR_CT"/>
</dbReference>
<dbReference type="Pfam" id="PF00682">
    <property type="entry name" value="HMGL-like"/>
    <property type="match status" value="1"/>
</dbReference>
<evidence type="ECO:0000259" key="8">
    <source>
        <dbReference type="PROSITE" id="PS50991"/>
    </source>
</evidence>
<keyword evidence="3 6" id="KW-0808">Transferase</keyword>
<dbReference type="FunFam" id="1.10.238.260:FF:000001">
    <property type="entry name" value="2-isopropylmalate synthase"/>
    <property type="match status" value="1"/>
</dbReference>
<feature type="coiled-coil region" evidence="7">
    <location>
        <begin position="345"/>
        <end position="377"/>
    </location>
</feature>
<dbReference type="Pfam" id="PF08502">
    <property type="entry name" value="LeuA_dimer"/>
    <property type="match status" value="1"/>
</dbReference>
<evidence type="ECO:0000313" key="9">
    <source>
        <dbReference type="EMBL" id="KXA99454.1"/>
    </source>
</evidence>
<comment type="pathway">
    <text evidence="5">Amino-acid biosynthesis.</text>
</comment>
<dbReference type="PROSITE" id="PS50991">
    <property type="entry name" value="PYR_CT"/>
    <property type="match status" value="1"/>
</dbReference>
<dbReference type="InterPro" id="IPR054691">
    <property type="entry name" value="LeuA/HCS_post-cat"/>
</dbReference>
<dbReference type="PROSITE" id="PS00816">
    <property type="entry name" value="AIPM_HOMOCIT_SYNTH_2"/>
    <property type="match status" value="1"/>
</dbReference>
<dbReference type="InterPro" id="IPR011830">
    <property type="entry name" value="LEU1_arch"/>
</dbReference>
<evidence type="ECO:0000256" key="5">
    <source>
        <dbReference type="ARBA" id="ARBA00029440"/>
    </source>
</evidence>
<keyword evidence="7" id="KW-0175">Coiled coil</keyword>
<feature type="domain" description="Pyruvate carboxyltransferase" evidence="8">
    <location>
        <begin position="28"/>
        <end position="279"/>
    </location>
</feature>
<dbReference type="FunFam" id="3.20.20.70:FF:000010">
    <property type="entry name" value="2-isopropylmalate synthase"/>
    <property type="match status" value="1"/>
</dbReference>
<dbReference type="Gene3D" id="3.30.160.740">
    <property type="match status" value="1"/>
</dbReference>
<dbReference type="SUPFAM" id="SSF110921">
    <property type="entry name" value="2-isopropylmalate synthase LeuA, allosteric (dimerisation) domain"/>
    <property type="match status" value="1"/>
</dbReference>
<dbReference type="InterPro" id="IPR013709">
    <property type="entry name" value="2-isopropylmalate_synth_dimer"/>
</dbReference>